<comment type="caution">
    <text evidence="1">The sequence shown here is derived from an EMBL/GenBank/DDBJ whole genome shotgun (WGS) entry which is preliminary data.</text>
</comment>
<reference evidence="1" key="1">
    <citation type="submission" date="2020-08" db="EMBL/GenBank/DDBJ databases">
        <title>Genomic Encyclopedia of Type Strains, Phase IV (KMG-V): Genome sequencing to study the core and pangenomes of soil and plant-associated prokaryotes.</title>
        <authorList>
            <person name="Whitman W."/>
        </authorList>
    </citation>
    <scope>NUCLEOTIDE SEQUENCE</scope>
    <source>
        <strain evidence="1">M8UP15</strain>
    </source>
</reference>
<protein>
    <submittedName>
        <fullName evidence="1">Site-specific recombinase XerC</fullName>
    </submittedName>
</protein>
<proteinExistence type="predicted"/>
<accession>A0ACC5P3V9</accession>
<evidence type="ECO:0000313" key="1">
    <source>
        <dbReference type="EMBL" id="MBB5341485.1"/>
    </source>
</evidence>
<dbReference type="EMBL" id="JACHEA010000001">
    <property type="protein sequence ID" value="MBB5341485.1"/>
    <property type="molecule type" value="Genomic_DNA"/>
</dbReference>
<sequence>MADQEFASTLILRKCFREASFQTVFSVIRDGRHPAFQSAALVRGPKHVAKVGKRPVLQPDEARALLDSIDVSTAAGLRDRALLGAMVFSFARVSAVVAMDAGDYYQQGKRW</sequence>
<dbReference type="Proteomes" id="UP000569005">
    <property type="component" value="Unassembled WGS sequence"/>
</dbReference>
<gene>
    <name evidence="1" type="ORF">HDF13_003818</name>
</gene>
<name>A0ACC5P3V9_9BACT</name>
<organism evidence="1 2">
    <name type="scientific">Tunturiibacter gelidiferens</name>
    <dbReference type="NCBI Taxonomy" id="3069689"/>
    <lineage>
        <taxon>Bacteria</taxon>
        <taxon>Pseudomonadati</taxon>
        <taxon>Acidobacteriota</taxon>
        <taxon>Terriglobia</taxon>
        <taxon>Terriglobales</taxon>
        <taxon>Acidobacteriaceae</taxon>
        <taxon>Tunturiibacter</taxon>
    </lineage>
</organism>
<evidence type="ECO:0000313" key="2">
    <source>
        <dbReference type="Proteomes" id="UP000569005"/>
    </source>
</evidence>
<keyword evidence="2" id="KW-1185">Reference proteome</keyword>